<dbReference type="GO" id="GO:0030870">
    <property type="term" value="C:Mre11 complex"/>
    <property type="evidence" value="ECO:0007669"/>
    <property type="project" value="TreeGrafter"/>
</dbReference>
<dbReference type="Proteomes" id="UP000004810">
    <property type="component" value="Unassembled WGS sequence"/>
</dbReference>
<dbReference type="GO" id="GO:0000014">
    <property type="term" value="F:single-stranded DNA endodeoxyribonuclease activity"/>
    <property type="evidence" value="ECO:0007669"/>
    <property type="project" value="TreeGrafter"/>
</dbReference>
<evidence type="ECO:0000313" key="2">
    <source>
        <dbReference type="EMBL" id="EJW72804.1"/>
    </source>
</evidence>
<dbReference type="GO" id="GO:0007095">
    <property type="term" value="P:mitotic G2 DNA damage checkpoint signaling"/>
    <property type="evidence" value="ECO:0007669"/>
    <property type="project" value="TreeGrafter"/>
</dbReference>
<proteinExistence type="predicted"/>
<dbReference type="Gene3D" id="3.60.21.10">
    <property type="match status" value="1"/>
</dbReference>
<gene>
    <name evidence="2" type="ORF">WUBG_16289</name>
</gene>
<dbReference type="GO" id="GO:0097552">
    <property type="term" value="P:mitochondrial double-strand break repair via homologous recombination"/>
    <property type="evidence" value="ECO:0007669"/>
    <property type="project" value="TreeGrafter"/>
</dbReference>
<dbReference type="GO" id="GO:0000724">
    <property type="term" value="P:double-strand break repair via homologous recombination"/>
    <property type="evidence" value="ECO:0007669"/>
    <property type="project" value="TreeGrafter"/>
</dbReference>
<dbReference type="GO" id="GO:0006303">
    <property type="term" value="P:double-strand break repair via nonhomologous end joining"/>
    <property type="evidence" value="ECO:0007669"/>
    <property type="project" value="TreeGrafter"/>
</dbReference>
<dbReference type="PANTHER" id="PTHR10139">
    <property type="entry name" value="DOUBLE-STRAND BREAK REPAIR PROTEIN MRE11"/>
    <property type="match status" value="1"/>
</dbReference>
<reference evidence="3" key="1">
    <citation type="submission" date="2012-08" db="EMBL/GenBank/DDBJ databases">
        <title>The Genome Sequence of Wuchereria bancrofti.</title>
        <authorList>
            <person name="Nutman T.B."/>
            <person name="Fink D.L."/>
            <person name="Russ C."/>
            <person name="Young S."/>
            <person name="Zeng Q."/>
            <person name="Koehrsen M."/>
            <person name="Alvarado L."/>
            <person name="Berlin A."/>
            <person name="Chapman S.B."/>
            <person name="Chen Z."/>
            <person name="Freedman E."/>
            <person name="Gellesch M."/>
            <person name="Goldberg J."/>
            <person name="Griggs A."/>
            <person name="Gujja S."/>
            <person name="Heilman E.R."/>
            <person name="Heiman D."/>
            <person name="Hepburn T."/>
            <person name="Howarth C."/>
            <person name="Jen D."/>
            <person name="Larson L."/>
            <person name="Lewis B."/>
            <person name="Mehta T."/>
            <person name="Park D."/>
            <person name="Pearson M."/>
            <person name="Roberts A."/>
            <person name="Saif S."/>
            <person name="Shea T."/>
            <person name="Shenoy N."/>
            <person name="Sisk P."/>
            <person name="Stolte C."/>
            <person name="Sykes S."/>
            <person name="Walk T."/>
            <person name="White J."/>
            <person name="Yandava C."/>
            <person name="Haas B."/>
            <person name="Henn M.R."/>
            <person name="Nusbaum C."/>
            <person name="Birren B."/>
        </authorList>
    </citation>
    <scope>NUCLEOTIDE SEQUENCE [LARGE SCALE GENOMIC DNA]</scope>
    <source>
        <strain evidence="3">NA</strain>
    </source>
</reference>
<feature type="domain" description="Calcineurin-like phosphoesterase" evidence="1">
    <location>
        <begin position="24"/>
        <end position="91"/>
    </location>
</feature>
<dbReference type="GO" id="GO:0000723">
    <property type="term" value="P:telomere maintenance"/>
    <property type="evidence" value="ECO:0007669"/>
    <property type="project" value="TreeGrafter"/>
</dbReference>
<dbReference type="EMBL" id="ADBV01015340">
    <property type="protein sequence ID" value="EJW72804.1"/>
    <property type="molecule type" value="Genomic_DNA"/>
</dbReference>
<dbReference type="GO" id="GO:0031573">
    <property type="term" value="P:mitotic intra-S DNA damage checkpoint signaling"/>
    <property type="evidence" value="ECO:0007669"/>
    <property type="project" value="TreeGrafter"/>
</dbReference>
<dbReference type="InterPro" id="IPR029052">
    <property type="entry name" value="Metallo-depent_PP-like"/>
</dbReference>
<dbReference type="SUPFAM" id="SSF56300">
    <property type="entry name" value="Metallo-dependent phosphatases"/>
    <property type="match status" value="1"/>
</dbReference>
<dbReference type="GO" id="GO:0042138">
    <property type="term" value="P:meiotic DNA double-strand break formation"/>
    <property type="evidence" value="ECO:0007669"/>
    <property type="project" value="TreeGrafter"/>
</dbReference>
<dbReference type="InterPro" id="IPR004843">
    <property type="entry name" value="Calcineurin-like_PHP"/>
</dbReference>
<dbReference type="PANTHER" id="PTHR10139:SF1">
    <property type="entry name" value="DOUBLE-STRAND BREAK REPAIR PROTEIN MRE11"/>
    <property type="match status" value="1"/>
</dbReference>
<evidence type="ECO:0000259" key="1">
    <source>
        <dbReference type="Pfam" id="PF00149"/>
    </source>
</evidence>
<dbReference type="Pfam" id="PF00149">
    <property type="entry name" value="Metallophos"/>
    <property type="match status" value="1"/>
</dbReference>
<comment type="caution">
    <text evidence="2">The sequence shown here is derived from an EMBL/GenBank/DDBJ whole genome shotgun (WGS) entry which is preliminary data.</text>
</comment>
<protein>
    <recommendedName>
        <fullName evidence="1">Calcineurin-like phosphoesterase domain-containing protein</fullName>
    </recommendedName>
</protein>
<accession>J9EBM7</accession>
<name>J9EBM7_WUCBA</name>
<dbReference type="GO" id="GO:0035861">
    <property type="term" value="C:site of double-strand break"/>
    <property type="evidence" value="ECO:0007669"/>
    <property type="project" value="TreeGrafter"/>
</dbReference>
<feature type="non-terminal residue" evidence="2">
    <location>
        <position position="122"/>
    </location>
</feature>
<organism evidence="2 3">
    <name type="scientific">Wuchereria bancrofti</name>
    <dbReference type="NCBI Taxonomy" id="6293"/>
    <lineage>
        <taxon>Eukaryota</taxon>
        <taxon>Metazoa</taxon>
        <taxon>Ecdysozoa</taxon>
        <taxon>Nematoda</taxon>
        <taxon>Chromadorea</taxon>
        <taxon>Rhabditida</taxon>
        <taxon>Spirurina</taxon>
        <taxon>Spiruromorpha</taxon>
        <taxon>Filarioidea</taxon>
        <taxon>Onchocercidae</taxon>
        <taxon>Wuchereria</taxon>
    </lineage>
</organism>
<evidence type="ECO:0000313" key="3">
    <source>
        <dbReference type="Proteomes" id="UP000004810"/>
    </source>
</evidence>
<sequence>MTQPGDIFVESSQIEETPQSDHVRILVATDLHIGFAEKILGRNEDSIRTFEEVLQIASREEVDFVLLGGDLYHENNPSREMQHRVTRLLRQYCLNDRPVALRFLSDPAVNFAHSAFSNVNYE</sequence>
<dbReference type="AlphaFoldDB" id="J9EBM7"/>